<gene>
    <name evidence="1" type="ORF">EXE59_05690</name>
</gene>
<protein>
    <submittedName>
        <fullName evidence="1">Uncharacterized protein</fullName>
    </submittedName>
</protein>
<organism evidence="1 2">
    <name type="scientific">Nocardioides eburneiflavus</name>
    <dbReference type="NCBI Taxonomy" id="2518372"/>
    <lineage>
        <taxon>Bacteria</taxon>
        <taxon>Bacillati</taxon>
        <taxon>Actinomycetota</taxon>
        <taxon>Actinomycetes</taxon>
        <taxon>Propionibacteriales</taxon>
        <taxon>Nocardioidaceae</taxon>
        <taxon>Nocardioides</taxon>
    </lineage>
</organism>
<evidence type="ECO:0000313" key="1">
    <source>
        <dbReference type="EMBL" id="TGN63497.1"/>
    </source>
</evidence>
<comment type="caution">
    <text evidence="1">The sequence shown here is derived from an EMBL/GenBank/DDBJ whole genome shotgun (WGS) entry which is preliminary data.</text>
</comment>
<dbReference type="Proteomes" id="UP000297496">
    <property type="component" value="Unassembled WGS sequence"/>
</dbReference>
<sequence length="279" mass="30054">MSEAAPQRPVLQKLLTHGLGTAIVDEGYDHVGGVVVLASDAAALRTPDLLLRAYGFEGGQEFVDVVRFELPPLASLTNPAAPDAGRRPLYPTGFLRGDEVVPVWELSRTRYSFGAEYWRIRADGEQRVLSAYQGAARGWRGAKGWRPWTPLVGPRARWRGSELAADVVGDSVLLSMRGDTGPEGWEQVRPQTWVAAVPASECELFEVVLTATWQGVPVRVLSSGPAGTRVLLLIDDPERAEALGADTVEPGVFEATVSPADLAETHGVTNELAPSDPRP</sequence>
<dbReference type="RefSeq" id="WP_135838035.1">
    <property type="nucleotide sequence ID" value="NZ_SRRO01000001.1"/>
</dbReference>
<proteinExistence type="predicted"/>
<dbReference type="EMBL" id="SRRO01000001">
    <property type="protein sequence ID" value="TGN63497.1"/>
    <property type="molecule type" value="Genomic_DNA"/>
</dbReference>
<name>A0A4Z1CF62_9ACTN</name>
<accession>A0A4Z1CF62</accession>
<dbReference type="OrthoDB" id="3748032at2"/>
<keyword evidence="2" id="KW-1185">Reference proteome</keyword>
<reference evidence="1 2" key="1">
    <citation type="submission" date="2019-04" db="EMBL/GenBank/DDBJ databases">
        <title>Three New Species of Nocardioides, Nocardioides euryhalodurans sp. nov., Nocardioides seonyuensis sp. nov. and Nocardioides eburneoflavus sp. nov. Isolated from Soil.</title>
        <authorList>
            <person name="Roh S.G."/>
            <person name="Lee C."/>
            <person name="Kim M.-K."/>
            <person name="Kim S.B."/>
        </authorList>
    </citation>
    <scope>NUCLEOTIDE SEQUENCE [LARGE SCALE GENOMIC DNA]</scope>
    <source>
        <strain evidence="1 2">MMS17-SY213</strain>
    </source>
</reference>
<evidence type="ECO:0000313" key="2">
    <source>
        <dbReference type="Proteomes" id="UP000297496"/>
    </source>
</evidence>
<dbReference type="AlphaFoldDB" id="A0A4Z1CF62"/>